<dbReference type="InterPro" id="IPR036770">
    <property type="entry name" value="Ankyrin_rpt-contain_sf"/>
</dbReference>
<evidence type="ECO:0000313" key="4">
    <source>
        <dbReference type="EMBL" id="KAL1377288.1"/>
    </source>
</evidence>
<protein>
    <submittedName>
        <fullName evidence="4">Uncharacterized protein</fullName>
    </submittedName>
</protein>
<accession>A0ABD1CLP2</accession>
<proteinExistence type="predicted"/>
<evidence type="ECO:0000256" key="1">
    <source>
        <dbReference type="ARBA" id="ARBA00022737"/>
    </source>
</evidence>
<evidence type="ECO:0000256" key="3">
    <source>
        <dbReference type="PROSITE-ProRule" id="PRU00023"/>
    </source>
</evidence>
<reference evidence="4 5" key="1">
    <citation type="submission" date="2024-05" db="EMBL/GenBank/DDBJ databases">
        <title>Culex pipiens pipiens assembly and annotation.</title>
        <authorList>
            <person name="Alout H."/>
            <person name="Durand T."/>
        </authorList>
    </citation>
    <scope>NUCLEOTIDE SEQUENCE [LARGE SCALE GENOMIC DNA]</scope>
    <source>
        <strain evidence="4">HA-2024</strain>
        <tissue evidence="4">Whole body</tissue>
    </source>
</reference>
<gene>
    <name evidence="4" type="ORF">pipiens_004206</name>
</gene>
<dbReference type="InterPro" id="IPR051637">
    <property type="entry name" value="Ank_repeat_dom-contain_49"/>
</dbReference>
<name>A0ABD1CLP2_CULPP</name>
<keyword evidence="5" id="KW-1185">Reference proteome</keyword>
<dbReference type="AlphaFoldDB" id="A0ABD1CLP2"/>
<dbReference type="Pfam" id="PF00023">
    <property type="entry name" value="Ank"/>
    <property type="match status" value="1"/>
</dbReference>
<keyword evidence="2 3" id="KW-0040">ANK repeat</keyword>
<dbReference type="Proteomes" id="UP001562425">
    <property type="component" value="Unassembled WGS sequence"/>
</dbReference>
<dbReference type="PANTHER" id="PTHR24180">
    <property type="entry name" value="CYCLIN-DEPENDENT KINASE INHIBITOR 2C-RELATED"/>
    <property type="match status" value="1"/>
</dbReference>
<dbReference type="PROSITE" id="PS50088">
    <property type="entry name" value="ANK_REPEAT"/>
    <property type="match status" value="1"/>
</dbReference>
<feature type="repeat" description="ANK" evidence="3">
    <location>
        <begin position="363"/>
        <end position="396"/>
    </location>
</feature>
<dbReference type="Gene3D" id="1.25.40.20">
    <property type="entry name" value="Ankyrin repeat-containing domain"/>
    <property type="match status" value="1"/>
</dbReference>
<dbReference type="InterPro" id="IPR002110">
    <property type="entry name" value="Ankyrin_rpt"/>
</dbReference>
<sequence length="485" mass="55094">MDRKLLPAILASLAPGATSIDPLLLDHHNRKLLLHKAVRLRHPKKLAIVQFLIKTNLADSDERDDVGGRTASEVALSELRDRELASAMLAAEMERVTDLRGFFVAVIRRGSVPVCELFLELKRFTEGEIFRHVSSAVIELDAKRVVIAEGLRLFLQYQMVRYAHNHFGGDVGGVVDRNAWWMHFAAIEEHWAVLERSFSDRDCNKFDSEFLYRIRMMHNHLYFVKNVAFLSHLPVMEMAFCLAVFVKILECDPEYELYKFLINKLDVMNPDLPLKSFVNFTDHLGVSVLQQFCDGEGGFDGAKLLIEHGANPLAVNQNKHTPLHQALLTTGSQESLRFLNLYVENDWRSSDGMTRAIEMPNAFGLSPLHAAVTGGHAEVFATPIVEYLIDADLNDQIPPANLEKLKLLLLTREPKFNSIALHAAANCGRIENCRFILDCQNLYNRHSKNKLNLARNQYDIRGLTPWELAIEGKQKSVLDLFREDQ</sequence>
<dbReference type="EMBL" id="JBEHCU010011070">
    <property type="protein sequence ID" value="KAL1377288.1"/>
    <property type="molecule type" value="Genomic_DNA"/>
</dbReference>
<comment type="caution">
    <text evidence="4">The sequence shown here is derived from an EMBL/GenBank/DDBJ whole genome shotgun (WGS) entry which is preliminary data.</text>
</comment>
<evidence type="ECO:0000313" key="5">
    <source>
        <dbReference type="Proteomes" id="UP001562425"/>
    </source>
</evidence>
<dbReference type="SUPFAM" id="SSF48403">
    <property type="entry name" value="Ankyrin repeat"/>
    <property type="match status" value="1"/>
</dbReference>
<dbReference type="PANTHER" id="PTHR24180:SF45">
    <property type="entry name" value="POLY [ADP-RIBOSE] POLYMERASE TANKYRASE"/>
    <property type="match status" value="1"/>
</dbReference>
<organism evidence="4 5">
    <name type="scientific">Culex pipiens pipiens</name>
    <name type="common">Northern house mosquito</name>
    <dbReference type="NCBI Taxonomy" id="38569"/>
    <lineage>
        <taxon>Eukaryota</taxon>
        <taxon>Metazoa</taxon>
        <taxon>Ecdysozoa</taxon>
        <taxon>Arthropoda</taxon>
        <taxon>Hexapoda</taxon>
        <taxon>Insecta</taxon>
        <taxon>Pterygota</taxon>
        <taxon>Neoptera</taxon>
        <taxon>Endopterygota</taxon>
        <taxon>Diptera</taxon>
        <taxon>Nematocera</taxon>
        <taxon>Culicoidea</taxon>
        <taxon>Culicidae</taxon>
        <taxon>Culicinae</taxon>
        <taxon>Culicini</taxon>
        <taxon>Culex</taxon>
        <taxon>Culex</taxon>
    </lineage>
</organism>
<evidence type="ECO:0000256" key="2">
    <source>
        <dbReference type="ARBA" id="ARBA00023043"/>
    </source>
</evidence>
<keyword evidence="1" id="KW-0677">Repeat</keyword>